<gene>
    <name evidence="2" type="ORF">S40285_08320</name>
</gene>
<dbReference type="OrthoDB" id="3553147at2759"/>
<dbReference type="EMBL" id="KL660567">
    <property type="protein sequence ID" value="KFA65719.1"/>
    <property type="molecule type" value="Genomic_DNA"/>
</dbReference>
<dbReference type="PANTHER" id="PTHR24148:SF64">
    <property type="entry name" value="HETEROKARYON INCOMPATIBILITY DOMAIN-CONTAINING PROTEIN"/>
    <property type="match status" value="1"/>
</dbReference>
<dbReference type="OMA" id="SPWWHRA"/>
<reference evidence="2 3" key="1">
    <citation type="journal article" date="2014" name="BMC Genomics">
        <title>Comparative genome sequencing reveals chemotype-specific gene clusters in the toxigenic black mold Stachybotrys.</title>
        <authorList>
            <person name="Semeiks J."/>
            <person name="Borek D."/>
            <person name="Otwinowski Z."/>
            <person name="Grishin N.V."/>
        </authorList>
    </citation>
    <scope>NUCLEOTIDE SEQUENCE [LARGE SCALE GENOMIC DNA]</scope>
    <source>
        <strain evidence="2 3">IBT 40285</strain>
    </source>
</reference>
<dbReference type="InterPro" id="IPR010730">
    <property type="entry name" value="HET"/>
</dbReference>
<evidence type="ECO:0000259" key="1">
    <source>
        <dbReference type="Pfam" id="PF06985"/>
    </source>
</evidence>
<proteinExistence type="predicted"/>
<dbReference type="Proteomes" id="UP000028524">
    <property type="component" value="Unassembled WGS sequence"/>
</dbReference>
<evidence type="ECO:0000313" key="3">
    <source>
        <dbReference type="Proteomes" id="UP000028524"/>
    </source>
</evidence>
<protein>
    <recommendedName>
        <fullName evidence="1">Heterokaryon incompatibility domain-containing protein</fullName>
    </recommendedName>
</protein>
<keyword evidence="3" id="KW-1185">Reference proteome</keyword>
<evidence type="ECO:0000313" key="2">
    <source>
        <dbReference type="EMBL" id="KFA65719.1"/>
    </source>
</evidence>
<dbReference type="STRING" id="1283841.A0A084QP34"/>
<dbReference type="Pfam" id="PF06985">
    <property type="entry name" value="HET"/>
    <property type="match status" value="1"/>
</dbReference>
<feature type="domain" description="Heterokaryon incompatibility" evidence="1">
    <location>
        <begin position="50"/>
        <end position="214"/>
    </location>
</feature>
<dbReference type="AlphaFoldDB" id="A0A084QP34"/>
<dbReference type="HOGENOM" id="CLU_004184_7_4_1"/>
<dbReference type="InterPro" id="IPR052895">
    <property type="entry name" value="HetReg/Transcr_Mod"/>
</dbReference>
<dbReference type="PANTHER" id="PTHR24148">
    <property type="entry name" value="ANKYRIN REPEAT DOMAIN-CONTAINING PROTEIN 39 HOMOLOG-RELATED"/>
    <property type="match status" value="1"/>
</dbReference>
<dbReference type="InParanoid" id="A0A084QP34"/>
<accession>A0A084QP34</accession>
<name>A0A084QP34_STAC4</name>
<organism evidence="2 3">
    <name type="scientific">Stachybotrys chlorohalonatus (strain IBT 40285)</name>
    <dbReference type="NCBI Taxonomy" id="1283841"/>
    <lineage>
        <taxon>Eukaryota</taxon>
        <taxon>Fungi</taxon>
        <taxon>Dikarya</taxon>
        <taxon>Ascomycota</taxon>
        <taxon>Pezizomycotina</taxon>
        <taxon>Sordariomycetes</taxon>
        <taxon>Hypocreomycetidae</taxon>
        <taxon>Hypocreales</taxon>
        <taxon>Stachybotryaceae</taxon>
        <taxon>Stachybotrys</taxon>
    </lineage>
</organism>
<dbReference type="Pfam" id="PF26639">
    <property type="entry name" value="Het-6_barrel"/>
    <property type="match status" value="1"/>
</dbReference>
<sequence>MTSLPPYSYVPIDAARNEIRILELLPGKLIDPIEVAITTVTLREGSTIPYEALSYPWGSKDDPHFEITVRSGFGVGRLLIRQNLWVFLKSLRTPAASRILWTDAICIDQNNNEEKAKQVLQMHRVYSLAERVVIWLDSGSAEMNALVEEAMDILLAHRERVDIDWKSGSIRPRSSVVDGMACLQSQMNLTSSQWVAVSRLMNVEWFSRLWTVQEARLASPLSICLCGTKTILWRHLMDSLLLLRLQPSPMAIRERARYLTDIFNPETQWSLMKLCELTSRQGCSQPQDHVYALLGMLPAEQAWLPLKVDYGLNLDQVFVKLAETFIAGNWFEFLSLCRPVAADYGLRPSWAPNPMLPRNTEEFYVPGCGVPTMGEVSVIKGKVLRVAAVECGAVSTIVASFETLMGMPEAIRGIVSMLSDEAFVDNYVSGCSVIEALCGTILAKDFSTLIEPPDSQIPSLSSSIDVLRTIWRYGHKEKSDSLLYQKLQQISASSSFLLSFSHACKGRALVRTSSGYLGLASSLVQTGDILYNILGHPIPLLLRPARDDKLQIVGDCFAYGLMNAEALLGPFPPSMEKIVHPLGDRTQRRTYRNKASGEITLVDPRVISQGIFHGFSNVGVPHLVTREDLRAIGINVQFKEIT</sequence>